<dbReference type="EMBL" id="MU005583">
    <property type="protein sequence ID" value="KAF2683665.1"/>
    <property type="molecule type" value="Genomic_DNA"/>
</dbReference>
<dbReference type="PANTHER" id="PTHR35394">
    <property type="entry name" value="DUF3176 DOMAIN-CONTAINING PROTEIN"/>
    <property type="match status" value="1"/>
</dbReference>
<dbReference type="InterPro" id="IPR021514">
    <property type="entry name" value="DUF3176"/>
</dbReference>
<dbReference type="Proteomes" id="UP000799291">
    <property type="component" value="Unassembled WGS sequence"/>
</dbReference>
<reference evidence="2" key="1">
    <citation type="journal article" date="2020" name="Stud. Mycol.">
        <title>101 Dothideomycetes genomes: a test case for predicting lifestyles and emergence of pathogens.</title>
        <authorList>
            <person name="Haridas S."/>
            <person name="Albert R."/>
            <person name="Binder M."/>
            <person name="Bloem J."/>
            <person name="Labutti K."/>
            <person name="Salamov A."/>
            <person name="Andreopoulos B."/>
            <person name="Baker S."/>
            <person name="Barry K."/>
            <person name="Bills G."/>
            <person name="Bluhm B."/>
            <person name="Cannon C."/>
            <person name="Castanera R."/>
            <person name="Culley D."/>
            <person name="Daum C."/>
            <person name="Ezra D."/>
            <person name="Gonzalez J."/>
            <person name="Henrissat B."/>
            <person name="Kuo A."/>
            <person name="Liang C."/>
            <person name="Lipzen A."/>
            <person name="Lutzoni F."/>
            <person name="Magnuson J."/>
            <person name="Mondo S."/>
            <person name="Nolan M."/>
            <person name="Ohm R."/>
            <person name="Pangilinan J."/>
            <person name="Park H.-J."/>
            <person name="Ramirez L."/>
            <person name="Alfaro M."/>
            <person name="Sun H."/>
            <person name="Tritt A."/>
            <person name="Yoshinaga Y."/>
            <person name="Zwiers L.-H."/>
            <person name="Turgeon B."/>
            <person name="Goodwin S."/>
            <person name="Spatafora J."/>
            <person name="Crous P."/>
            <person name="Grigoriev I."/>
        </authorList>
    </citation>
    <scope>NUCLEOTIDE SEQUENCE</scope>
    <source>
        <strain evidence="2">CBS 122367</strain>
    </source>
</reference>
<organism evidence="2 3">
    <name type="scientific">Lentithecium fluviatile CBS 122367</name>
    <dbReference type="NCBI Taxonomy" id="1168545"/>
    <lineage>
        <taxon>Eukaryota</taxon>
        <taxon>Fungi</taxon>
        <taxon>Dikarya</taxon>
        <taxon>Ascomycota</taxon>
        <taxon>Pezizomycotina</taxon>
        <taxon>Dothideomycetes</taxon>
        <taxon>Pleosporomycetidae</taxon>
        <taxon>Pleosporales</taxon>
        <taxon>Massarineae</taxon>
        <taxon>Lentitheciaceae</taxon>
        <taxon>Lentithecium</taxon>
    </lineage>
</organism>
<feature type="transmembrane region" description="Helical" evidence="1">
    <location>
        <begin position="529"/>
        <end position="551"/>
    </location>
</feature>
<accession>A0A6G1IZZ4</accession>
<evidence type="ECO:0000256" key="1">
    <source>
        <dbReference type="SAM" id="Phobius"/>
    </source>
</evidence>
<dbReference type="OrthoDB" id="5376804at2759"/>
<sequence length="625" mass="69261">MALLAIIITLRVHEHKPLPHWPYGISINALLAIFTVVLKASAGLTLAQSISHLKWMSLSRPRSLRSFQYHDDASRGPWGSVQLLWHNKGRDISSLGALVTILVLLLDPFSQQIVQFYSCSQISVELVATIPRAQYYVNSGLVLQDEATRPAGVEDDVDSAPIILDEVPGTERAKSGPRLGIHNAANAPIFGVDVLEPPISCPTGNCTFRNPYDSLAFCSKCQDRSQNLITRRWTDIVAGGEVYNMVNATLPIEMSPYKFDFAQNQNVSLERYDGDVSDIVFAAKTNIDGFTGMIRYNRPKGEFVAYTCSIYPCLKTFTAEMEGGELKETVVSEHEAFDLERPNSVGDFEGAYSAADLECLNQAQRDQLKLLGYRWNTTARFIPYRVSVMSGTKEVPWFSPDNYCEDTLSPCGTDTPALPTTSTNITDVPAHCIYTMNQDAQLSLWTYLFHKFNSTLDDLENADVSLHQDHLLALYLAGSGNGSLSEISSLFSNISHSLTTYIRRNGYEPLQDPAFGEVSVATTCVRVQWAWVGYAGMTTLLLLVFFIAIVVHSRAGQDEPHHDFKSSALTLLYHGLDRESLDQAVGKSNREEDLHGMAKGVMVKLVDTEQGWKLRIVEPGEAKGP</sequence>
<evidence type="ECO:0000313" key="3">
    <source>
        <dbReference type="Proteomes" id="UP000799291"/>
    </source>
</evidence>
<gene>
    <name evidence="2" type="ORF">K458DRAFT_431890</name>
</gene>
<evidence type="ECO:0000313" key="2">
    <source>
        <dbReference type="EMBL" id="KAF2683665.1"/>
    </source>
</evidence>
<keyword evidence="1" id="KW-0812">Transmembrane</keyword>
<protein>
    <submittedName>
        <fullName evidence="2">Uncharacterized protein</fullName>
    </submittedName>
</protein>
<keyword evidence="3" id="KW-1185">Reference proteome</keyword>
<dbReference type="AlphaFoldDB" id="A0A6G1IZZ4"/>
<name>A0A6G1IZZ4_9PLEO</name>
<keyword evidence="1" id="KW-1133">Transmembrane helix</keyword>
<proteinExistence type="predicted"/>
<keyword evidence="1" id="KW-0472">Membrane</keyword>
<dbReference type="PANTHER" id="PTHR35394:SF5">
    <property type="entry name" value="DUF3176 DOMAIN-CONTAINING PROTEIN"/>
    <property type="match status" value="1"/>
</dbReference>
<dbReference type="Pfam" id="PF11374">
    <property type="entry name" value="DUF3176"/>
    <property type="match status" value="1"/>
</dbReference>